<dbReference type="CDD" id="cd07133">
    <property type="entry name" value="ALDH_CALDH_CalB"/>
    <property type="match status" value="1"/>
</dbReference>
<dbReference type="RefSeq" id="WP_377242279.1">
    <property type="nucleotide sequence ID" value="NZ_JBHLXP010000001.1"/>
</dbReference>
<dbReference type="GO" id="GO:0050269">
    <property type="term" value="F:coniferyl-aldehyde dehydrogenase [NAD(P)+] activity"/>
    <property type="evidence" value="ECO:0007669"/>
    <property type="project" value="UniProtKB-EC"/>
</dbReference>
<dbReference type="InterPro" id="IPR015590">
    <property type="entry name" value="Aldehyde_DH_dom"/>
</dbReference>
<evidence type="ECO:0000256" key="4">
    <source>
        <dbReference type="PIRNR" id="PIRNR036492"/>
    </source>
</evidence>
<dbReference type="Pfam" id="PF00171">
    <property type="entry name" value="Aldedh"/>
    <property type="match status" value="1"/>
</dbReference>
<proteinExistence type="inferred from homology"/>
<dbReference type="InterPro" id="IPR016161">
    <property type="entry name" value="Ald_DH/histidinol_DH"/>
</dbReference>
<evidence type="ECO:0000256" key="3">
    <source>
        <dbReference type="ARBA" id="ARBA00023027"/>
    </source>
</evidence>
<dbReference type="InterPro" id="IPR012394">
    <property type="entry name" value="Aldehyde_DH_NAD(P)"/>
</dbReference>
<keyword evidence="2 4" id="KW-0560">Oxidoreductase</keyword>
<reference evidence="8 9" key="1">
    <citation type="submission" date="2024-09" db="EMBL/GenBank/DDBJ databases">
        <authorList>
            <person name="Sun Q."/>
            <person name="Mori K."/>
        </authorList>
    </citation>
    <scope>NUCLEOTIDE SEQUENCE [LARGE SCALE GENOMIC DNA]</scope>
    <source>
        <strain evidence="8 9">KCTC 23315</strain>
    </source>
</reference>
<feature type="active site" evidence="5">
    <location>
        <position position="209"/>
    </location>
</feature>
<dbReference type="EMBL" id="JBHLXP010000001">
    <property type="protein sequence ID" value="MFC0048262.1"/>
    <property type="molecule type" value="Genomic_DNA"/>
</dbReference>
<dbReference type="PANTHER" id="PTHR43570:SF20">
    <property type="entry name" value="ALDEHYDE DEHYDROGENASE ALDX-RELATED"/>
    <property type="match status" value="1"/>
</dbReference>
<dbReference type="InterPro" id="IPR029510">
    <property type="entry name" value="Ald_DH_CS_GLU"/>
</dbReference>
<dbReference type="Proteomes" id="UP001589813">
    <property type="component" value="Unassembled WGS sequence"/>
</dbReference>
<dbReference type="PROSITE" id="PS00687">
    <property type="entry name" value="ALDEHYDE_DEHYDR_GLU"/>
    <property type="match status" value="1"/>
</dbReference>
<comment type="similarity">
    <text evidence="1 4 6">Belongs to the aldehyde dehydrogenase family.</text>
</comment>
<evidence type="ECO:0000313" key="8">
    <source>
        <dbReference type="EMBL" id="MFC0048262.1"/>
    </source>
</evidence>
<accession>A0ABV6BDV9</accession>
<evidence type="ECO:0000256" key="5">
    <source>
        <dbReference type="PROSITE-ProRule" id="PRU10007"/>
    </source>
</evidence>
<evidence type="ECO:0000313" key="9">
    <source>
        <dbReference type="Proteomes" id="UP001589813"/>
    </source>
</evidence>
<organism evidence="8 9">
    <name type="scientific">Rheinheimera tilapiae</name>
    <dbReference type="NCBI Taxonomy" id="875043"/>
    <lineage>
        <taxon>Bacteria</taxon>
        <taxon>Pseudomonadati</taxon>
        <taxon>Pseudomonadota</taxon>
        <taxon>Gammaproteobacteria</taxon>
        <taxon>Chromatiales</taxon>
        <taxon>Chromatiaceae</taxon>
        <taxon>Rheinheimera</taxon>
    </lineage>
</organism>
<evidence type="ECO:0000259" key="7">
    <source>
        <dbReference type="Pfam" id="PF00171"/>
    </source>
</evidence>
<evidence type="ECO:0000256" key="6">
    <source>
        <dbReference type="RuleBase" id="RU003345"/>
    </source>
</evidence>
<protein>
    <recommendedName>
        <fullName evidence="4">Aldehyde dehydrogenase</fullName>
    </recommendedName>
</protein>
<keyword evidence="9" id="KW-1185">Reference proteome</keyword>
<comment type="caution">
    <text evidence="8">The sequence shown here is derived from an EMBL/GenBank/DDBJ whole genome shotgun (WGS) entry which is preliminary data.</text>
</comment>
<gene>
    <name evidence="8" type="ORF">ACFFJP_08175</name>
</gene>
<feature type="domain" description="Aldehyde dehydrogenase" evidence="7">
    <location>
        <begin position="23"/>
        <end position="434"/>
    </location>
</feature>
<evidence type="ECO:0000256" key="2">
    <source>
        <dbReference type="ARBA" id="ARBA00023002"/>
    </source>
</evidence>
<dbReference type="Gene3D" id="3.40.605.10">
    <property type="entry name" value="Aldehyde Dehydrogenase, Chain A, domain 1"/>
    <property type="match status" value="1"/>
</dbReference>
<dbReference type="InterPro" id="IPR016162">
    <property type="entry name" value="Ald_DH_N"/>
</dbReference>
<name>A0ABV6BDV9_9GAMM</name>
<dbReference type="Gene3D" id="3.40.309.10">
    <property type="entry name" value="Aldehyde Dehydrogenase, Chain A, domain 2"/>
    <property type="match status" value="1"/>
</dbReference>
<evidence type="ECO:0000256" key="1">
    <source>
        <dbReference type="ARBA" id="ARBA00009986"/>
    </source>
</evidence>
<keyword evidence="3" id="KW-0520">NAD</keyword>
<dbReference type="InterPro" id="IPR016163">
    <property type="entry name" value="Ald_DH_C"/>
</dbReference>
<dbReference type="PANTHER" id="PTHR43570">
    <property type="entry name" value="ALDEHYDE DEHYDROGENASE"/>
    <property type="match status" value="1"/>
</dbReference>
<dbReference type="SUPFAM" id="SSF53720">
    <property type="entry name" value="ALDH-like"/>
    <property type="match status" value="1"/>
</dbReference>
<dbReference type="PIRSF" id="PIRSF036492">
    <property type="entry name" value="ALDH"/>
    <property type="match status" value="1"/>
</dbReference>
<sequence length="486" mass="54123">MLLQTQFAQLRKNFYHNPSPAFAARKLSLKALRAQLLAAQAELYQAAANDFGQRSASETRLLEVLPSINSIDYSLRRLKGWMKPQRRHVSMLFWPASNRVEYQPLGVVGIIVPWNYPVFLALGPLVAAISAGNKVMLKLSEYTPEINKVLRQICETALAEHVVVIEGDAAVAAEFSQLPFDHLLFTGSTAVGHHVMQAAAQHLTPVTLELGGKSPVLIGPDIHFNDYADRVIFGKCANGGQTCVAPDYLLVPAGKEQRAAEKLRAHYQKMYPQGCQSTDWTSVINTRQWQRLQQGLQDAAVAGAQIVSCGQPVNPNDPLRRMDLHLVLNAPLDTPLWQQEIFGPVLPIYGYRSTKEAIEFIRARPRPLAFYLFSQDKELQQRCREQIHAGGVCINDTLVHVGQDDLPFGGVGPSGIGHYHGKEGFLTFSHAKAVHQKGRLSSGSFAYPQLRAKWLDKVLDLWLGYRISDADRPDDTRQAEHQQKSQ</sequence>